<accession>L7VKY7</accession>
<organism evidence="2 3">
    <name type="scientific">Thermoclostridium stercorarium (strain ATCC 35414 / DSM 8532 / NCIMB 11754)</name>
    <name type="common">Clostridium stercorarium</name>
    <dbReference type="NCBI Taxonomy" id="1121335"/>
    <lineage>
        <taxon>Bacteria</taxon>
        <taxon>Bacillati</taxon>
        <taxon>Bacillota</taxon>
        <taxon>Clostridia</taxon>
        <taxon>Eubacteriales</taxon>
        <taxon>Oscillospiraceae</taxon>
        <taxon>Thermoclostridium</taxon>
    </lineage>
</organism>
<keyword evidence="3" id="KW-1185">Reference proteome</keyword>
<protein>
    <submittedName>
        <fullName evidence="2">Uncharacterized protein</fullName>
    </submittedName>
</protein>
<dbReference type="STRING" id="1121335.Cst_c03900"/>
<keyword evidence="1" id="KW-0472">Membrane</keyword>
<dbReference type="KEGG" id="csd:Clst_0373"/>
<sequence>MYEIPWLGIIGVLVGFVVASILYIRTYEKLHKKNQRGSIDLTKLVVTEKKTPDKNIKLM</sequence>
<dbReference type="AlphaFoldDB" id="L7VKY7"/>
<dbReference type="PATRIC" id="fig|1121335.3.peg.381"/>
<evidence type="ECO:0000313" key="2">
    <source>
        <dbReference type="EMBL" id="AGC67412.1"/>
    </source>
</evidence>
<feature type="transmembrane region" description="Helical" evidence="1">
    <location>
        <begin position="6"/>
        <end position="24"/>
    </location>
</feature>
<proteinExistence type="predicted"/>
<keyword evidence="1" id="KW-1133">Transmembrane helix</keyword>
<dbReference type="KEGG" id="css:Cst_c03900"/>
<dbReference type="Proteomes" id="UP000011220">
    <property type="component" value="Chromosome"/>
</dbReference>
<dbReference type="EMBL" id="CP004044">
    <property type="protein sequence ID" value="AGC67412.1"/>
    <property type="molecule type" value="Genomic_DNA"/>
</dbReference>
<reference evidence="2 3" key="1">
    <citation type="journal article" date="2013" name="Genome Announc.">
        <title>Complete genome sequence of Clostridium stercorarium subsp. stercorarium strain DSM 8532, a thermophilic degrader of plant cell wall fibers.</title>
        <authorList>
            <person name="Poehlein A."/>
            <person name="Zverlov V.V."/>
            <person name="Daniel R."/>
            <person name="Schwarz W.H."/>
            <person name="Liebl W."/>
        </authorList>
    </citation>
    <scope>NUCLEOTIDE SEQUENCE [LARGE SCALE GENOMIC DNA]</scope>
    <source>
        <strain evidence="3">ATCC 35414 / DSM 8532 / NCIMB 11754</strain>
    </source>
</reference>
<evidence type="ECO:0000313" key="3">
    <source>
        <dbReference type="Proteomes" id="UP000011220"/>
    </source>
</evidence>
<evidence type="ECO:0000256" key="1">
    <source>
        <dbReference type="SAM" id="Phobius"/>
    </source>
</evidence>
<name>L7VKY7_THES1</name>
<gene>
    <name evidence="2" type="ordered locus">Cst_c03900</name>
</gene>
<dbReference type="RefSeq" id="WP_015358109.1">
    <property type="nucleotide sequence ID" value="NC_020134.1"/>
</dbReference>
<keyword evidence="1" id="KW-0812">Transmembrane</keyword>